<feature type="region of interest" description="Disordered" evidence="1">
    <location>
        <begin position="211"/>
        <end position="289"/>
    </location>
</feature>
<sequence length="500" mass="53585">MKAHRDVLPKTYGSTASVAGVKNSRNAATHSDSDMVSNIESSSPPHSPSPISNGSLTPVKPKRKVPTSSPARSSSAVPMPSSKAEPPHRILKSLPRSTISKSASASKRPALNNAQSSVQKGSLFSAYMSSYLSHSINSTGKSISLSTASKHTGSTKPKLKALSSFVPPPLPASTKTFTSQSTLKHPRKELPSTISRFTATHPSILLDMDIPDITDLPSAPQSSLESMSTRRKESSNSANKRARSTKVSTETTAEARASDKVRKSRDVDSEEEVVVRKKPKTHGEQADKVKKTRIKDILNKPVGKSTYVPPAVNFDPPSPSLPAPSSVTKTQARPATAVSFVKFCKSCSAVMQDEKFKRCSGCRDKASAERRRKEQEKKNKKKKEQEVLRGLEAFMQQFRAASQSGGKKSSGSSAKVLGKRKAGGITNGDIKRPAPWTQGVEYQTKDELLCAIKNGLLARSQAGGGPFDFHGGYAAICGPNPATEARVNAIVEKVEEQGLP</sequence>
<gene>
    <name evidence="2" type="ORF">FIBRA_00413</name>
</gene>
<protein>
    <submittedName>
        <fullName evidence="2">Uncharacterized protein</fullName>
    </submittedName>
</protein>
<keyword evidence="3" id="KW-1185">Reference proteome</keyword>
<proteinExistence type="predicted"/>
<dbReference type="GeneID" id="24093327"/>
<dbReference type="Proteomes" id="UP000006352">
    <property type="component" value="Unassembled WGS sequence"/>
</dbReference>
<feature type="region of interest" description="Disordered" evidence="1">
    <location>
        <begin position="308"/>
        <end position="327"/>
    </location>
</feature>
<name>J4I7X4_9APHY</name>
<organism evidence="2 3">
    <name type="scientific">Fibroporia radiculosa</name>
    <dbReference type="NCBI Taxonomy" id="599839"/>
    <lineage>
        <taxon>Eukaryota</taxon>
        <taxon>Fungi</taxon>
        <taxon>Dikarya</taxon>
        <taxon>Basidiomycota</taxon>
        <taxon>Agaricomycotina</taxon>
        <taxon>Agaricomycetes</taxon>
        <taxon>Polyporales</taxon>
        <taxon>Fibroporiaceae</taxon>
        <taxon>Fibroporia</taxon>
    </lineage>
</organism>
<reference evidence="2 3" key="1">
    <citation type="journal article" date="2012" name="Appl. Environ. Microbiol.">
        <title>Short-read sequencing for genomic analysis of the brown rot fungus Fibroporia radiculosa.</title>
        <authorList>
            <person name="Tang J.D."/>
            <person name="Perkins A.D."/>
            <person name="Sonstegard T.S."/>
            <person name="Schroeder S.G."/>
            <person name="Burgess S.C."/>
            <person name="Diehl S.V."/>
        </authorList>
    </citation>
    <scope>NUCLEOTIDE SEQUENCE [LARGE SCALE GENOMIC DNA]</scope>
    <source>
        <strain evidence="2 3">TFFH 294</strain>
    </source>
</reference>
<feature type="compositionally biased region" description="Basic and acidic residues" evidence="1">
    <location>
        <begin position="256"/>
        <end position="267"/>
    </location>
</feature>
<dbReference type="AlphaFoldDB" id="J4I7X4"/>
<dbReference type="HOGENOM" id="CLU_545162_0_0_1"/>
<feature type="compositionally biased region" description="Polar residues" evidence="1">
    <location>
        <begin position="95"/>
        <end position="105"/>
    </location>
</feature>
<evidence type="ECO:0000256" key="1">
    <source>
        <dbReference type="SAM" id="MobiDB-lite"/>
    </source>
</evidence>
<feature type="compositionally biased region" description="Low complexity" evidence="1">
    <location>
        <begin position="37"/>
        <end position="55"/>
    </location>
</feature>
<feature type="compositionally biased region" description="Polar residues" evidence="1">
    <location>
        <begin position="12"/>
        <end position="36"/>
    </location>
</feature>
<evidence type="ECO:0000313" key="3">
    <source>
        <dbReference type="Proteomes" id="UP000006352"/>
    </source>
</evidence>
<dbReference type="EMBL" id="HE796882">
    <property type="protein sequence ID" value="CCL98416.1"/>
    <property type="molecule type" value="Genomic_DNA"/>
</dbReference>
<dbReference type="RefSeq" id="XP_012177699.1">
    <property type="nucleotide sequence ID" value="XM_012322309.1"/>
</dbReference>
<accession>J4I7X4</accession>
<feature type="region of interest" description="Disordered" evidence="1">
    <location>
        <begin position="1"/>
        <end position="115"/>
    </location>
</feature>
<feature type="compositionally biased region" description="Polar residues" evidence="1">
    <location>
        <begin position="235"/>
        <end position="252"/>
    </location>
</feature>
<evidence type="ECO:0000313" key="2">
    <source>
        <dbReference type="EMBL" id="CCL98416.1"/>
    </source>
</evidence>
<dbReference type="InParanoid" id="J4I7X4"/>
<feature type="compositionally biased region" description="Polar residues" evidence="1">
    <location>
        <begin position="66"/>
        <end position="76"/>
    </location>
</feature>
<feature type="region of interest" description="Disordered" evidence="1">
    <location>
        <begin position="360"/>
        <end position="386"/>
    </location>
</feature>